<dbReference type="GO" id="GO:0005524">
    <property type="term" value="F:ATP binding"/>
    <property type="evidence" value="ECO:0007669"/>
    <property type="project" value="UniProtKB-KW"/>
</dbReference>
<dbReference type="PROSITE" id="PS50893">
    <property type="entry name" value="ABC_TRANSPORTER_2"/>
    <property type="match status" value="1"/>
</dbReference>
<dbReference type="InterPro" id="IPR003593">
    <property type="entry name" value="AAA+_ATPase"/>
</dbReference>
<proteinExistence type="inferred from homology"/>
<dbReference type="SUPFAM" id="SSF52540">
    <property type="entry name" value="P-loop containing nucleoside triphosphate hydrolases"/>
    <property type="match status" value="1"/>
</dbReference>
<evidence type="ECO:0000259" key="5">
    <source>
        <dbReference type="PROSITE" id="PS50893"/>
    </source>
</evidence>
<dbReference type="RefSeq" id="WP_386043449.1">
    <property type="nucleotide sequence ID" value="NZ_JBHUIO010000002.1"/>
</dbReference>
<dbReference type="PANTHER" id="PTHR43335:SF2">
    <property type="entry name" value="ABC TRANSPORTER, ATP-BINDING PROTEIN"/>
    <property type="match status" value="1"/>
</dbReference>
<evidence type="ECO:0000256" key="2">
    <source>
        <dbReference type="ARBA" id="ARBA00022448"/>
    </source>
</evidence>
<comment type="similarity">
    <text evidence="1">Belongs to the ABC transporter superfamily.</text>
</comment>
<reference evidence="7" key="1">
    <citation type="journal article" date="2019" name="Int. J. Syst. Evol. Microbiol.">
        <title>The Global Catalogue of Microorganisms (GCM) 10K type strain sequencing project: providing services to taxonomists for standard genome sequencing and annotation.</title>
        <authorList>
            <consortium name="The Broad Institute Genomics Platform"/>
            <consortium name="The Broad Institute Genome Sequencing Center for Infectious Disease"/>
            <person name="Wu L."/>
            <person name="Ma J."/>
        </authorList>
    </citation>
    <scope>NUCLEOTIDE SEQUENCE [LARGE SCALE GENOMIC DNA]</scope>
    <source>
        <strain evidence="7">CGMCC 1.13574</strain>
    </source>
</reference>
<dbReference type="Pfam" id="PF00005">
    <property type="entry name" value="ABC_tran"/>
    <property type="match status" value="1"/>
</dbReference>
<comment type="caution">
    <text evidence="6">The sequence shown here is derived from an EMBL/GenBank/DDBJ whole genome shotgun (WGS) entry which is preliminary data.</text>
</comment>
<name>A0ABW4ZSY4_9BACL</name>
<gene>
    <name evidence="6" type="ORF">ACFSOY_00995</name>
</gene>
<dbReference type="InterPro" id="IPR027417">
    <property type="entry name" value="P-loop_NTPase"/>
</dbReference>
<keyword evidence="4 6" id="KW-0067">ATP-binding</keyword>
<dbReference type="Gene3D" id="3.40.50.300">
    <property type="entry name" value="P-loop containing nucleotide triphosphate hydrolases"/>
    <property type="match status" value="1"/>
</dbReference>
<dbReference type="SMART" id="SM00382">
    <property type="entry name" value="AAA"/>
    <property type="match status" value="1"/>
</dbReference>
<accession>A0ABW4ZSY4</accession>
<evidence type="ECO:0000313" key="6">
    <source>
        <dbReference type="EMBL" id="MFD2168594.1"/>
    </source>
</evidence>
<dbReference type="InterPro" id="IPR017871">
    <property type="entry name" value="ABC_transporter-like_CS"/>
</dbReference>
<dbReference type="PROSITE" id="PS00211">
    <property type="entry name" value="ABC_TRANSPORTER_1"/>
    <property type="match status" value="1"/>
</dbReference>
<dbReference type="PANTHER" id="PTHR43335">
    <property type="entry name" value="ABC TRANSPORTER, ATP-BINDING PROTEIN"/>
    <property type="match status" value="1"/>
</dbReference>
<dbReference type="EMBL" id="JBHUIO010000002">
    <property type="protein sequence ID" value="MFD2168594.1"/>
    <property type="molecule type" value="Genomic_DNA"/>
</dbReference>
<evidence type="ECO:0000256" key="1">
    <source>
        <dbReference type="ARBA" id="ARBA00005417"/>
    </source>
</evidence>
<feature type="domain" description="ABC transporter" evidence="5">
    <location>
        <begin position="3"/>
        <end position="236"/>
    </location>
</feature>
<protein>
    <submittedName>
        <fullName evidence="6">ATP-binding cassette domain-containing protein</fullName>
    </submittedName>
</protein>
<dbReference type="InterPro" id="IPR003439">
    <property type="entry name" value="ABC_transporter-like_ATP-bd"/>
</dbReference>
<keyword evidence="3" id="KW-0547">Nucleotide-binding</keyword>
<evidence type="ECO:0000256" key="3">
    <source>
        <dbReference type="ARBA" id="ARBA00022741"/>
    </source>
</evidence>
<keyword evidence="7" id="KW-1185">Reference proteome</keyword>
<organism evidence="6 7">
    <name type="scientific">Tumebacillus lipolyticus</name>
    <dbReference type="NCBI Taxonomy" id="1280370"/>
    <lineage>
        <taxon>Bacteria</taxon>
        <taxon>Bacillati</taxon>
        <taxon>Bacillota</taxon>
        <taxon>Bacilli</taxon>
        <taxon>Bacillales</taxon>
        <taxon>Alicyclobacillaceae</taxon>
        <taxon>Tumebacillus</taxon>
    </lineage>
</organism>
<sequence>MRILVKSVGYSIGSMTILDQIQHTFTTGVTFVIGRNGAGKSSLLKLLTTVIPPSCGEILFTQSSIQPQLGRHRKVLSIEEVRRLIGYLPQEFTGYPQMTVEQFIKNTAIHKGIPPSRVRSRVEEMITGTRLHSLRKKKLRHLSGGELQKVGLIQAVIHDPPICILDEPFEHLDLEEMLYFRHLLQRLSQHSVVIISTHQIEQIDLLGTADVMVIESGALRASGTVQSLGDLHRFFMV</sequence>
<evidence type="ECO:0000256" key="4">
    <source>
        <dbReference type="ARBA" id="ARBA00022840"/>
    </source>
</evidence>
<dbReference type="Proteomes" id="UP001597343">
    <property type="component" value="Unassembled WGS sequence"/>
</dbReference>
<keyword evidence="2" id="KW-0813">Transport</keyword>
<evidence type="ECO:0000313" key="7">
    <source>
        <dbReference type="Proteomes" id="UP001597343"/>
    </source>
</evidence>